<dbReference type="Proteomes" id="UP000276437">
    <property type="component" value="Chromosome"/>
</dbReference>
<reference evidence="1 2" key="1">
    <citation type="journal article" date="2018" name="Int. J. Syst. Evol. Microbiol.">
        <title>Methylomusa anaerophila gen. nov., sp. nov., an anaerobic methanol-utilizing bacterium isolated from a microbial fuel cell.</title>
        <authorList>
            <person name="Amano N."/>
            <person name="Yamamuro A."/>
            <person name="Miyahara M."/>
            <person name="Kouzuma A."/>
            <person name="Abe T."/>
            <person name="Watanabe K."/>
        </authorList>
    </citation>
    <scope>NUCLEOTIDE SEQUENCE [LARGE SCALE GENOMIC DNA]</scope>
    <source>
        <strain evidence="1 2">MMFC1</strain>
    </source>
</reference>
<dbReference type="KEGG" id="mana:MAMMFC1_00514"/>
<dbReference type="RefSeq" id="WP_324332286.1">
    <property type="nucleotide sequence ID" value="NZ_DAINIT010000008.1"/>
</dbReference>
<protein>
    <recommendedName>
        <fullName evidence="3">DUF1848 domain-containing protein</fullName>
    </recommendedName>
</protein>
<evidence type="ECO:0000313" key="1">
    <source>
        <dbReference type="EMBL" id="BBB89874.1"/>
    </source>
</evidence>
<dbReference type="InterPro" id="IPR014998">
    <property type="entry name" value="DUF1848"/>
</dbReference>
<accession>A0A348AFM6</accession>
<name>A0A348AFM6_9FIRM</name>
<organism evidence="1 2">
    <name type="scientific">Methylomusa anaerophila</name>
    <dbReference type="NCBI Taxonomy" id="1930071"/>
    <lineage>
        <taxon>Bacteria</taxon>
        <taxon>Bacillati</taxon>
        <taxon>Bacillota</taxon>
        <taxon>Negativicutes</taxon>
        <taxon>Selenomonadales</taxon>
        <taxon>Sporomusaceae</taxon>
        <taxon>Methylomusa</taxon>
    </lineage>
</organism>
<dbReference type="AlphaFoldDB" id="A0A348AFM6"/>
<keyword evidence="2" id="KW-1185">Reference proteome</keyword>
<evidence type="ECO:0000313" key="2">
    <source>
        <dbReference type="Proteomes" id="UP000276437"/>
    </source>
</evidence>
<proteinExistence type="predicted"/>
<sequence>MRTVISASRRTDLPCFYYDWLQAVLKAGEAELPNPRFPAKKYRVDLKPDSVHTLVLWSKDFRNVLTHPGYLENYNLYFQYTINNYSKLLEPNVPLYRDSLQTLAGLLRTFSPEQFNIRFDPVLLSTRGEADPTPLKPGQARLNAFTLLCKDLAALGMEKCRVTTSYVFLYEHVRRRLIKAGVNMIHLDEAKLILFFERLAEIASRYGLSLYSCASPLVEQVKGIRRGSCIDGHLLENLFGGRVSKAKDHGQRRACGCSKSSDIGSYDKICRFQCVYCYQQFTYLAN</sequence>
<evidence type="ECO:0008006" key="3">
    <source>
        <dbReference type="Google" id="ProtNLM"/>
    </source>
</evidence>
<dbReference type="EMBL" id="AP018449">
    <property type="protein sequence ID" value="BBB89874.1"/>
    <property type="molecule type" value="Genomic_DNA"/>
</dbReference>
<dbReference type="Pfam" id="PF08902">
    <property type="entry name" value="DUF1848"/>
    <property type="match status" value="1"/>
</dbReference>
<gene>
    <name evidence="1" type="ORF">MAMMFC1_00514</name>
</gene>